<dbReference type="PANTHER" id="PTHR24321">
    <property type="entry name" value="DEHYDROGENASES, SHORT CHAIN"/>
    <property type="match status" value="1"/>
</dbReference>
<comment type="caution">
    <text evidence="4">The sequence shown here is derived from an EMBL/GenBank/DDBJ whole genome shotgun (WGS) entry which is preliminary data.</text>
</comment>
<dbReference type="Gene3D" id="3.40.50.720">
    <property type="entry name" value="NAD(P)-binding Rossmann-like Domain"/>
    <property type="match status" value="1"/>
</dbReference>
<reference evidence="4" key="1">
    <citation type="journal article" date="2015" name="Nature">
        <title>Complex archaea that bridge the gap between prokaryotes and eukaryotes.</title>
        <authorList>
            <person name="Spang A."/>
            <person name="Saw J.H."/>
            <person name="Jorgensen S.L."/>
            <person name="Zaremba-Niedzwiedzka K."/>
            <person name="Martijn J."/>
            <person name="Lind A.E."/>
            <person name="van Eijk R."/>
            <person name="Schleper C."/>
            <person name="Guy L."/>
            <person name="Ettema T.J."/>
        </authorList>
    </citation>
    <scope>NUCLEOTIDE SEQUENCE</scope>
</reference>
<evidence type="ECO:0000256" key="1">
    <source>
        <dbReference type="ARBA" id="ARBA00006484"/>
    </source>
</evidence>
<dbReference type="SUPFAM" id="SSF51735">
    <property type="entry name" value="NAD(P)-binding Rossmann-fold domains"/>
    <property type="match status" value="1"/>
</dbReference>
<evidence type="ECO:0008006" key="5">
    <source>
        <dbReference type="Google" id="ProtNLM"/>
    </source>
</evidence>
<accession>A0A0F9QZU7</accession>
<name>A0A0F9QZU7_9ZZZZ</name>
<dbReference type="InterPro" id="IPR020904">
    <property type="entry name" value="Sc_DH/Rdtase_CS"/>
</dbReference>
<dbReference type="FunFam" id="3.40.50.720:FF:000084">
    <property type="entry name" value="Short-chain dehydrogenase reductase"/>
    <property type="match status" value="1"/>
</dbReference>
<dbReference type="InterPro" id="IPR036291">
    <property type="entry name" value="NAD(P)-bd_dom_sf"/>
</dbReference>
<gene>
    <name evidence="4" type="ORF">LCGC14_1033680</name>
</gene>
<dbReference type="Pfam" id="PF13561">
    <property type="entry name" value="adh_short_C2"/>
    <property type="match status" value="1"/>
</dbReference>
<dbReference type="EMBL" id="LAZR01004213">
    <property type="protein sequence ID" value="KKN10728.1"/>
    <property type="molecule type" value="Genomic_DNA"/>
</dbReference>
<keyword evidence="2" id="KW-0560">Oxidoreductase</keyword>
<dbReference type="PROSITE" id="PS00061">
    <property type="entry name" value="ADH_SHORT"/>
    <property type="match status" value="1"/>
</dbReference>
<dbReference type="GO" id="GO:0016491">
    <property type="term" value="F:oxidoreductase activity"/>
    <property type="evidence" value="ECO:0007669"/>
    <property type="project" value="UniProtKB-KW"/>
</dbReference>
<proteinExistence type="inferred from homology"/>
<organism evidence="4">
    <name type="scientific">marine sediment metagenome</name>
    <dbReference type="NCBI Taxonomy" id="412755"/>
    <lineage>
        <taxon>unclassified sequences</taxon>
        <taxon>metagenomes</taxon>
        <taxon>ecological metagenomes</taxon>
    </lineage>
</organism>
<evidence type="ECO:0000256" key="3">
    <source>
        <dbReference type="SAM" id="MobiDB-lite"/>
    </source>
</evidence>
<comment type="similarity">
    <text evidence="1">Belongs to the short-chain dehydrogenases/reductases (SDR) family.</text>
</comment>
<dbReference type="PRINTS" id="PR00081">
    <property type="entry name" value="GDHRDH"/>
</dbReference>
<dbReference type="PANTHER" id="PTHR24321:SF8">
    <property type="entry name" value="ESTRADIOL 17-BETA-DEHYDROGENASE 8-RELATED"/>
    <property type="match status" value="1"/>
</dbReference>
<protein>
    <recommendedName>
        <fullName evidence="5">Oxidoreductase</fullName>
    </recommendedName>
</protein>
<dbReference type="InterPro" id="IPR002347">
    <property type="entry name" value="SDR_fam"/>
</dbReference>
<sequence>MTQQLPVILITGGAQGIGKGIAAYFLNKGWRVVVLDRDAEAIKACRQDFDNPDNLLLIETDVSREPEVASAVAEAVQWGERLDAMVSNAGIADPDTGPIEALELAQWQRRIDVNLTGAFLMAKYTVPHLRQSRGNIVNMASTRALQSEPHSEAYAASKGGLIALTHALAMSLGPDVRANSISPGWIDVSAWQAHAPSEPQPLSDSDHNQHPSGRVGKPDDVAAMVAYLVSPEAGFVTGQNFVIDGGMTRKMIYEE</sequence>
<dbReference type="PRINTS" id="PR00080">
    <property type="entry name" value="SDRFAMILY"/>
</dbReference>
<evidence type="ECO:0000313" key="4">
    <source>
        <dbReference type="EMBL" id="KKN10728.1"/>
    </source>
</evidence>
<evidence type="ECO:0000256" key="2">
    <source>
        <dbReference type="ARBA" id="ARBA00023002"/>
    </source>
</evidence>
<dbReference type="AlphaFoldDB" id="A0A0F9QZU7"/>
<feature type="region of interest" description="Disordered" evidence="3">
    <location>
        <begin position="195"/>
        <end position="217"/>
    </location>
</feature>